<evidence type="ECO:0000313" key="15">
    <source>
        <dbReference type="EMBL" id="SFK48013.1"/>
    </source>
</evidence>
<organism evidence="15 17">
    <name type="scientific">Azotobacter beijerinckii</name>
    <dbReference type="NCBI Taxonomy" id="170623"/>
    <lineage>
        <taxon>Bacteria</taxon>
        <taxon>Pseudomonadati</taxon>
        <taxon>Pseudomonadota</taxon>
        <taxon>Gammaproteobacteria</taxon>
        <taxon>Pseudomonadales</taxon>
        <taxon>Pseudomonadaceae</taxon>
        <taxon>Azotobacter</taxon>
    </lineage>
</organism>
<dbReference type="GO" id="GO:0005886">
    <property type="term" value="C:plasma membrane"/>
    <property type="evidence" value="ECO:0007669"/>
    <property type="project" value="UniProtKB-SubCell"/>
</dbReference>
<dbReference type="Gene3D" id="2.40.30.170">
    <property type="match status" value="1"/>
</dbReference>
<dbReference type="Proteomes" id="UP000198861">
    <property type="component" value="Unassembled WGS sequence"/>
</dbReference>
<evidence type="ECO:0000256" key="1">
    <source>
        <dbReference type="ARBA" id="ARBA00004377"/>
    </source>
</evidence>
<dbReference type="SUPFAM" id="SSF111369">
    <property type="entry name" value="HlyD-like secretion proteins"/>
    <property type="match status" value="1"/>
</dbReference>
<keyword evidence="16" id="KW-1185">Reference proteome</keyword>
<dbReference type="Gene3D" id="2.40.50.100">
    <property type="match status" value="1"/>
</dbReference>
<dbReference type="AlphaFoldDB" id="A0A1I3ZVI5"/>
<dbReference type="NCBIfam" id="TIGR01843">
    <property type="entry name" value="type_I_hlyD"/>
    <property type="match status" value="1"/>
</dbReference>
<evidence type="ECO:0000256" key="11">
    <source>
        <dbReference type="SAM" id="MobiDB-lite"/>
    </source>
</evidence>
<dbReference type="GO" id="GO:0009306">
    <property type="term" value="P:protein secretion"/>
    <property type="evidence" value="ECO:0007669"/>
    <property type="project" value="InterPro"/>
</dbReference>
<feature type="domain" description="AprE-like long alpha-helical hairpin" evidence="12">
    <location>
        <begin position="100"/>
        <end position="287"/>
    </location>
</feature>
<evidence type="ECO:0000259" key="13">
    <source>
        <dbReference type="Pfam" id="PF26002"/>
    </source>
</evidence>
<evidence type="ECO:0000256" key="3">
    <source>
        <dbReference type="ARBA" id="ARBA00022448"/>
    </source>
</evidence>
<dbReference type="EMBL" id="FOKJ01000005">
    <property type="protein sequence ID" value="SFA85089.1"/>
    <property type="molecule type" value="Genomic_DNA"/>
</dbReference>
<dbReference type="InterPro" id="IPR058781">
    <property type="entry name" value="HH_AprE-like"/>
</dbReference>
<dbReference type="EMBL" id="FOSX01000007">
    <property type="protein sequence ID" value="SFK48013.1"/>
    <property type="molecule type" value="Genomic_DNA"/>
</dbReference>
<feature type="coiled-coil region" evidence="10">
    <location>
        <begin position="238"/>
        <end position="287"/>
    </location>
</feature>
<sequence length="443" mass="48912">MTDATAKRLDSSLSDPSTSGKRVSSLGFLIIFVTFGVFGTWAALAPLDSAALAPGVVMVKTYRKTIQHLEGGIVKELLVRDGDLVKAGDPLIVLDETQIRADNEVTRSQLIAAQATDARLRAERDGLPVVDFSAMIEQDTPRAREAREGETLVFKARRNSHLGEISVLEERIRQLREQINGLRKVISTKNSLERSFSTEIRELKELLAEGFVDKTRMLEQERNLDKTHAEIADHGSEIIKTQLQINETELQILQLNKDFNAEVVSQLAEVQTKVFDLQEKKSALEDRLSRIVIRSPEDGMILGMTVHTIGGVISPATPLLDIVPSVSDLVVEAKVSPNDIDRVEAGKSADIRFNSFSSNTTPVIEGRVIQVSADRLEDVKDGTPYYLARVGLTEEGVKRLGGLNLKLQPGMPADVFINTGERTMLQYLMQPATNAFARSLIEE</sequence>
<dbReference type="PANTHER" id="PTHR30386:SF17">
    <property type="entry name" value="ALKALINE PROTEASE SECRETION PROTEIN APRE"/>
    <property type="match status" value="1"/>
</dbReference>
<name>A0A1I3ZVI5_9GAMM</name>
<dbReference type="PRINTS" id="PR01490">
    <property type="entry name" value="RTXTOXIND"/>
</dbReference>
<accession>A0A1I3ZVI5</accession>
<evidence type="ECO:0000256" key="7">
    <source>
        <dbReference type="ARBA" id="ARBA00022989"/>
    </source>
</evidence>
<feature type="compositionally biased region" description="Basic and acidic residues" evidence="11">
    <location>
        <begin position="1"/>
        <end position="10"/>
    </location>
</feature>
<reference evidence="14 16" key="1">
    <citation type="submission" date="2016-10" db="EMBL/GenBank/DDBJ databases">
        <authorList>
            <person name="Varghese N."/>
            <person name="Submissions S."/>
        </authorList>
    </citation>
    <scope>NUCLEOTIDE SEQUENCE [LARGE SCALE GENOMIC DNA]</scope>
    <source>
        <strain evidence="14 16">DSM 282</strain>
    </source>
</reference>
<feature type="coiled-coil region" evidence="10">
    <location>
        <begin position="158"/>
        <end position="209"/>
    </location>
</feature>
<dbReference type="InterPro" id="IPR058982">
    <property type="entry name" value="Beta-barrel_AprE"/>
</dbReference>
<dbReference type="Pfam" id="PF26002">
    <property type="entry name" value="Beta-barrel_AprE"/>
    <property type="match status" value="1"/>
</dbReference>
<evidence type="ECO:0000313" key="14">
    <source>
        <dbReference type="EMBL" id="SFA85089.1"/>
    </source>
</evidence>
<feature type="compositionally biased region" description="Polar residues" evidence="11">
    <location>
        <begin position="11"/>
        <end position="21"/>
    </location>
</feature>
<evidence type="ECO:0000256" key="5">
    <source>
        <dbReference type="ARBA" id="ARBA00022519"/>
    </source>
</evidence>
<dbReference type="PROSITE" id="PS00543">
    <property type="entry name" value="HLYD_FAMILY"/>
    <property type="match status" value="1"/>
</dbReference>
<dbReference type="RefSeq" id="WP_090936078.1">
    <property type="nucleotide sequence ID" value="NZ_FOKJ01000005.1"/>
</dbReference>
<feature type="transmembrane region" description="Helical" evidence="9">
    <location>
        <begin position="26"/>
        <end position="44"/>
    </location>
</feature>
<keyword evidence="4 9" id="KW-1003">Cell membrane</keyword>
<dbReference type="InterPro" id="IPR006144">
    <property type="entry name" value="Secretion_HlyD_CS"/>
</dbReference>
<keyword evidence="5 9" id="KW-0997">Cell inner membrane</keyword>
<protein>
    <recommendedName>
        <fullName evidence="9">Membrane fusion protein (MFP) family protein</fullName>
    </recommendedName>
</protein>
<evidence type="ECO:0000256" key="9">
    <source>
        <dbReference type="RuleBase" id="RU365093"/>
    </source>
</evidence>
<reference evidence="15 17" key="2">
    <citation type="submission" date="2016-10" db="EMBL/GenBank/DDBJ databases">
        <authorList>
            <person name="de Groot N.N."/>
        </authorList>
    </citation>
    <scope>NUCLEOTIDE SEQUENCE [LARGE SCALE GENOMIC DNA]</scope>
    <source>
        <strain evidence="15 17">DSM 381</strain>
    </source>
</reference>
<evidence type="ECO:0000256" key="4">
    <source>
        <dbReference type="ARBA" id="ARBA00022475"/>
    </source>
</evidence>
<keyword evidence="8 9" id="KW-0472">Membrane</keyword>
<evidence type="ECO:0000259" key="12">
    <source>
        <dbReference type="Pfam" id="PF25994"/>
    </source>
</evidence>
<evidence type="ECO:0000256" key="10">
    <source>
        <dbReference type="SAM" id="Coils"/>
    </source>
</evidence>
<gene>
    <name evidence="14" type="ORF">SAMN04244571_00567</name>
    <name evidence="15" type="ORF">SAMN04244574_00767</name>
</gene>
<keyword evidence="10" id="KW-0175">Coiled coil</keyword>
<keyword evidence="7 9" id="KW-1133">Transmembrane helix</keyword>
<feature type="region of interest" description="Disordered" evidence="11">
    <location>
        <begin position="1"/>
        <end position="21"/>
    </location>
</feature>
<evidence type="ECO:0000313" key="17">
    <source>
        <dbReference type="Proteomes" id="UP000199579"/>
    </source>
</evidence>
<comment type="subcellular location">
    <subcellularLocation>
        <location evidence="1 9">Cell inner membrane</location>
        <topology evidence="1 9">Single-pass membrane protein</topology>
    </subcellularLocation>
</comment>
<dbReference type="InterPro" id="IPR010129">
    <property type="entry name" value="T1SS_HlyD"/>
</dbReference>
<evidence type="ECO:0000256" key="6">
    <source>
        <dbReference type="ARBA" id="ARBA00022692"/>
    </source>
</evidence>
<dbReference type="Pfam" id="PF25994">
    <property type="entry name" value="HH_AprE"/>
    <property type="match status" value="1"/>
</dbReference>
<evidence type="ECO:0000256" key="2">
    <source>
        <dbReference type="ARBA" id="ARBA00009477"/>
    </source>
</evidence>
<comment type="similarity">
    <text evidence="2 9">Belongs to the membrane fusion protein (MFP) (TC 8.A.1) family.</text>
</comment>
<evidence type="ECO:0000256" key="8">
    <source>
        <dbReference type="ARBA" id="ARBA00023136"/>
    </source>
</evidence>
<keyword evidence="3 9" id="KW-0813">Transport</keyword>
<feature type="domain" description="AprE-like beta-barrel" evidence="13">
    <location>
        <begin position="329"/>
        <end position="420"/>
    </location>
</feature>
<dbReference type="Proteomes" id="UP000199579">
    <property type="component" value="Unassembled WGS sequence"/>
</dbReference>
<proteinExistence type="inferred from homology"/>
<keyword evidence="6 9" id="KW-0812">Transmembrane</keyword>
<evidence type="ECO:0000313" key="16">
    <source>
        <dbReference type="Proteomes" id="UP000198861"/>
    </source>
</evidence>
<dbReference type="PANTHER" id="PTHR30386">
    <property type="entry name" value="MEMBRANE FUSION SUBUNIT OF EMRAB-TOLC MULTIDRUG EFFLUX PUMP"/>
    <property type="match status" value="1"/>
</dbReference>
<dbReference type="InterPro" id="IPR050739">
    <property type="entry name" value="MFP"/>
</dbReference>